<keyword evidence="3" id="KW-1185">Reference proteome</keyword>
<feature type="region of interest" description="Disordered" evidence="1">
    <location>
        <begin position="140"/>
        <end position="162"/>
    </location>
</feature>
<accession>A0A0K2SHK6</accession>
<gene>
    <name evidence="2" type="ORF">LIP_0718</name>
</gene>
<feature type="compositionally biased region" description="Basic and acidic residues" evidence="1">
    <location>
        <begin position="149"/>
        <end position="160"/>
    </location>
</feature>
<dbReference type="STRING" id="1555112.LIP_0718"/>
<evidence type="ECO:0000256" key="1">
    <source>
        <dbReference type="SAM" id="MobiDB-lite"/>
    </source>
</evidence>
<dbReference type="AlphaFoldDB" id="A0A0K2SHK6"/>
<dbReference type="RefSeq" id="WP_068134342.1">
    <property type="nucleotide sequence ID" value="NZ_AP014924.1"/>
</dbReference>
<dbReference type="EMBL" id="AP014924">
    <property type="protein sequence ID" value="BAS26575.1"/>
    <property type="molecule type" value="Genomic_DNA"/>
</dbReference>
<sequence length="201" mass="21592">MARRGDGAGPWWAWAALLAALAAAGLGYASARAAYRDVVLSTYLMEARVRDASLVQQTGQIRLELTFANPSRSARMEVVSLEFQVFGGDASRYLGYYTVTPSDLRPGPVALPPGTSARFQVIQQMHPEVLEDLNQLAAGIGRPGSEAEGTTREPRPEEAAPRPLRLALRGGLLVRVTERGFSRVLGVGIETELHPLAGEAP</sequence>
<evidence type="ECO:0000313" key="3">
    <source>
        <dbReference type="Proteomes" id="UP000065807"/>
    </source>
</evidence>
<evidence type="ECO:0000313" key="2">
    <source>
        <dbReference type="EMBL" id="BAS26575.1"/>
    </source>
</evidence>
<reference evidence="3" key="2">
    <citation type="journal article" date="2016" name="Int. J. Syst. Evol. Microbiol.">
        <title>Complete genome sequence and cell structure of Limnochorda pilosa, a Gram-negative spore-former within the phylum Firmicutes.</title>
        <authorList>
            <person name="Watanabe M."/>
            <person name="Kojima H."/>
            <person name="Fukui M."/>
        </authorList>
    </citation>
    <scope>NUCLEOTIDE SEQUENCE [LARGE SCALE GENOMIC DNA]</scope>
    <source>
        <strain evidence="3">HC45</strain>
    </source>
</reference>
<reference evidence="3" key="1">
    <citation type="submission" date="2015-07" db="EMBL/GenBank/DDBJ databases">
        <title>Complete genome sequence and phylogenetic analysis of Limnochorda pilosa.</title>
        <authorList>
            <person name="Watanabe M."/>
            <person name="Kojima H."/>
            <person name="Fukui M."/>
        </authorList>
    </citation>
    <scope>NUCLEOTIDE SEQUENCE [LARGE SCALE GENOMIC DNA]</scope>
    <source>
        <strain evidence="3">HC45</strain>
    </source>
</reference>
<organism evidence="2 3">
    <name type="scientific">Limnochorda pilosa</name>
    <dbReference type="NCBI Taxonomy" id="1555112"/>
    <lineage>
        <taxon>Bacteria</taxon>
        <taxon>Bacillati</taxon>
        <taxon>Bacillota</taxon>
        <taxon>Limnochordia</taxon>
        <taxon>Limnochordales</taxon>
        <taxon>Limnochordaceae</taxon>
        <taxon>Limnochorda</taxon>
    </lineage>
</organism>
<dbReference type="Proteomes" id="UP000065807">
    <property type="component" value="Chromosome"/>
</dbReference>
<proteinExistence type="predicted"/>
<dbReference type="KEGG" id="lpil:LIP_0718"/>
<name>A0A0K2SHK6_LIMPI</name>
<dbReference type="PATRIC" id="fig|1555112.3.peg.749"/>
<protein>
    <submittedName>
        <fullName evidence="2">Uncharacterized protein</fullName>
    </submittedName>
</protein>